<evidence type="ECO:0000313" key="3">
    <source>
        <dbReference type="Proteomes" id="UP000614601"/>
    </source>
</evidence>
<dbReference type="Pfam" id="PF10321">
    <property type="entry name" value="7TM_GPCR_Srt"/>
    <property type="match status" value="1"/>
</dbReference>
<proteinExistence type="predicted"/>
<name>A0A811L2F5_9BILA</name>
<dbReference type="EMBL" id="CAJFCW020000005">
    <property type="protein sequence ID" value="CAG9117416.1"/>
    <property type="molecule type" value="Genomic_DNA"/>
</dbReference>
<dbReference type="InterPro" id="IPR019425">
    <property type="entry name" value="7TM_GPCR_serpentine_rcpt_Srt"/>
</dbReference>
<dbReference type="Gene3D" id="1.20.1070.10">
    <property type="entry name" value="Rhodopsin 7-helix transmembrane proteins"/>
    <property type="match status" value="1"/>
</dbReference>
<feature type="transmembrane region" description="Helical" evidence="1">
    <location>
        <begin position="167"/>
        <end position="190"/>
    </location>
</feature>
<dbReference type="Proteomes" id="UP000783686">
    <property type="component" value="Unassembled WGS sequence"/>
</dbReference>
<sequence>MLILSIYDVLLLPVTAFATAYLSYTGAVFCEYPRLIYFLGLWLYALWMGYSVYAMILAFNRCLCFTQANFLFTGNWQYVWYVLPMVYTIHQLIYGMPVIFNAQFCGWFFNPHMGYFEDVNRTYFNGLHLLDNLMVAVVVPSLYIMFYMCIKNLRTNKENQSKRERNLFITVFTINMFLSVGALGYVLMQILQMPTWFIVLSHFFWLVVQGAPPVIYLTMNQTFKARLQKKKIGAVTTSSMNPTPAVNKDKNLF</sequence>
<evidence type="ECO:0008006" key="4">
    <source>
        <dbReference type="Google" id="ProtNLM"/>
    </source>
</evidence>
<organism evidence="2 3">
    <name type="scientific">Bursaphelenchus okinawaensis</name>
    <dbReference type="NCBI Taxonomy" id="465554"/>
    <lineage>
        <taxon>Eukaryota</taxon>
        <taxon>Metazoa</taxon>
        <taxon>Ecdysozoa</taxon>
        <taxon>Nematoda</taxon>
        <taxon>Chromadorea</taxon>
        <taxon>Rhabditida</taxon>
        <taxon>Tylenchina</taxon>
        <taxon>Tylenchomorpha</taxon>
        <taxon>Aphelenchoidea</taxon>
        <taxon>Aphelenchoididae</taxon>
        <taxon>Bursaphelenchus</taxon>
    </lineage>
</organism>
<feature type="transmembrane region" description="Helical" evidence="1">
    <location>
        <begin position="9"/>
        <end position="29"/>
    </location>
</feature>
<dbReference type="Proteomes" id="UP000614601">
    <property type="component" value="Unassembled WGS sequence"/>
</dbReference>
<protein>
    <recommendedName>
        <fullName evidence="4">Serpentine receptor class gamma</fullName>
    </recommendedName>
</protein>
<feature type="transmembrane region" description="Helical" evidence="1">
    <location>
        <begin position="196"/>
        <end position="219"/>
    </location>
</feature>
<accession>A0A811L2F5</accession>
<feature type="transmembrane region" description="Helical" evidence="1">
    <location>
        <begin position="35"/>
        <end position="59"/>
    </location>
</feature>
<keyword evidence="1" id="KW-1133">Transmembrane helix</keyword>
<dbReference type="AlphaFoldDB" id="A0A811L2F5"/>
<reference evidence="2" key="1">
    <citation type="submission" date="2020-09" db="EMBL/GenBank/DDBJ databases">
        <authorList>
            <person name="Kikuchi T."/>
        </authorList>
    </citation>
    <scope>NUCLEOTIDE SEQUENCE</scope>
    <source>
        <strain evidence="2">SH1</strain>
    </source>
</reference>
<gene>
    <name evidence="2" type="ORF">BOKJ2_LOCUS10056</name>
</gene>
<keyword evidence="1" id="KW-0472">Membrane</keyword>
<dbReference type="OrthoDB" id="5873245at2759"/>
<evidence type="ECO:0000313" key="2">
    <source>
        <dbReference type="EMBL" id="CAD5223263.1"/>
    </source>
</evidence>
<dbReference type="PANTHER" id="PTHR23021:SF11">
    <property type="entry name" value="SERPENTINE RECEPTOR, CLASS T"/>
    <property type="match status" value="1"/>
</dbReference>
<keyword evidence="1" id="KW-0812">Transmembrane</keyword>
<feature type="transmembrane region" description="Helical" evidence="1">
    <location>
        <begin position="129"/>
        <end position="146"/>
    </location>
</feature>
<dbReference type="PANTHER" id="PTHR23021">
    <property type="entry name" value="SERPENTINE RECEPTOR, CLASS T"/>
    <property type="match status" value="1"/>
</dbReference>
<feature type="transmembrane region" description="Helical" evidence="1">
    <location>
        <begin position="80"/>
        <end position="109"/>
    </location>
</feature>
<comment type="caution">
    <text evidence="2">The sequence shown here is derived from an EMBL/GenBank/DDBJ whole genome shotgun (WGS) entry which is preliminary data.</text>
</comment>
<evidence type="ECO:0000256" key="1">
    <source>
        <dbReference type="SAM" id="Phobius"/>
    </source>
</evidence>
<dbReference type="SUPFAM" id="SSF81321">
    <property type="entry name" value="Family A G protein-coupled receptor-like"/>
    <property type="match status" value="1"/>
</dbReference>
<keyword evidence="3" id="KW-1185">Reference proteome</keyword>
<dbReference type="EMBL" id="CAJFDH010000005">
    <property type="protein sequence ID" value="CAD5223263.1"/>
    <property type="molecule type" value="Genomic_DNA"/>
</dbReference>